<sequence>MTPPTLLITGATGQVGGALLPLLAQHPAGLLAGSTQGHAVAGVPGRAVDFTRPDTLAQAFTGVEIAFIVIPLHPGMVEMAKNVARAAQAAGVKHLVRISGAGADPLSPLAIARAQGQVDQALQDSGVPCTFLRPKNFMQNFSSFQAGMIQSGRFYSSHGDGRVPFVDVRDIAAVAATVLKDPAAHARQAYVLTGPEALTSQEAVAAIANATGRPVTWVAIPEASAVQAMREMGMPDFAVDVMSSLNQAIAAGLVAEVTDTVQQLTGQPPRRFEDFVQQHLSAWQMA</sequence>
<evidence type="ECO:0000313" key="3">
    <source>
        <dbReference type="Proteomes" id="UP000672097"/>
    </source>
</evidence>
<dbReference type="Proteomes" id="UP000672097">
    <property type="component" value="Unassembled WGS sequence"/>
</dbReference>
<gene>
    <name evidence="2" type="ORF">KAK11_13680</name>
</gene>
<comment type="caution">
    <text evidence="2">The sequence shown here is derived from an EMBL/GenBank/DDBJ whole genome shotgun (WGS) entry which is preliminary data.</text>
</comment>
<dbReference type="Gene3D" id="3.40.50.720">
    <property type="entry name" value="NAD(P)-binding Rossmann-like Domain"/>
    <property type="match status" value="1"/>
</dbReference>
<reference evidence="2 3" key="1">
    <citation type="submission" date="2021-04" db="EMBL/GenBank/DDBJ databases">
        <title>The genome sequence of type strain Ideonella paludis KCTC 32238.</title>
        <authorList>
            <person name="Liu Y."/>
        </authorList>
    </citation>
    <scope>NUCLEOTIDE SEQUENCE [LARGE SCALE GENOMIC DNA]</scope>
    <source>
        <strain evidence="2 3">KCTC 32238</strain>
    </source>
</reference>
<proteinExistence type="predicted"/>
<evidence type="ECO:0000313" key="2">
    <source>
        <dbReference type="EMBL" id="MBQ0936386.1"/>
    </source>
</evidence>
<dbReference type="Gene3D" id="3.90.25.10">
    <property type="entry name" value="UDP-galactose 4-epimerase, domain 1"/>
    <property type="match status" value="1"/>
</dbReference>
<organism evidence="2 3">
    <name type="scientific">Ideonella paludis</name>
    <dbReference type="NCBI Taxonomy" id="1233411"/>
    <lineage>
        <taxon>Bacteria</taxon>
        <taxon>Pseudomonadati</taxon>
        <taxon>Pseudomonadota</taxon>
        <taxon>Betaproteobacteria</taxon>
        <taxon>Burkholderiales</taxon>
        <taxon>Sphaerotilaceae</taxon>
        <taxon>Ideonella</taxon>
    </lineage>
</organism>
<dbReference type="InterPro" id="IPR051604">
    <property type="entry name" value="Ergot_Alk_Oxidoreductase"/>
</dbReference>
<dbReference type="InterPro" id="IPR036291">
    <property type="entry name" value="NAD(P)-bd_dom_sf"/>
</dbReference>
<name>A0ABS5DZ08_9BURK</name>
<protein>
    <submittedName>
        <fullName evidence="2">SDR family oxidoreductase</fullName>
    </submittedName>
</protein>
<dbReference type="RefSeq" id="WP_210809740.1">
    <property type="nucleotide sequence ID" value="NZ_JAGQDG010000005.1"/>
</dbReference>
<dbReference type="PANTHER" id="PTHR43162">
    <property type="match status" value="1"/>
</dbReference>
<feature type="domain" description="NmrA-like" evidence="1">
    <location>
        <begin position="5"/>
        <end position="238"/>
    </location>
</feature>
<dbReference type="Pfam" id="PF05368">
    <property type="entry name" value="NmrA"/>
    <property type="match status" value="1"/>
</dbReference>
<accession>A0ABS5DZ08</accession>
<dbReference type="PANTHER" id="PTHR43162:SF1">
    <property type="entry name" value="PRESTALK A DIFFERENTIATION PROTEIN A"/>
    <property type="match status" value="1"/>
</dbReference>
<dbReference type="CDD" id="cd05269">
    <property type="entry name" value="TMR_SDR_a"/>
    <property type="match status" value="1"/>
</dbReference>
<evidence type="ECO:0000259" key="1">
    <source>
        <dbReference type="Pfam" id="PF05368"/>
    </source>
</evidence>
<dbReference type="EMBL" id="JAGQDG010000005">
    <property type="protein sequence ID" value="MBQ0936386.1"/>
    <property type="molecule type" value="Genomic_DNA"/>
</dbReference>
<dbReference type="InterPro" id="IPR008030">
    <property type="entry name" value="NmrA-like"/>
</dbReference>
<dbReference type="SUPFAM" id="SSF51735">
    <property type="entry name" value="NAD(P)-binding Rossmann-fold domains"/>
    <property type="match status" value="1"/>
</dbReference>
<keyword evidence="3" id="KW-1185">Reference proteome</keyword>